<evidence type="ECO:0000256" key="1">
    <source>
        <dbReference type="ARBA" id="ARBA00004141"/>
    </source>
</evidence>
<comment type="subcellular location">
    <subcellularLocation>
        <location evidence="1">Membrane</location>
        <topology evidence="1">Multi-pass membrane protein</topology>
    </subcellularLocation>
</comment>
<dbReference type="InterPro" id="IPR007568">
    <property type="entry name" value="RTA1"/>
</dbReference>
<reference evidence="6 7" key="1">
    <citation type="submission" date="2016-12" db="EMBL/GenBank/DDBJ databases">
        <title>The genomes of Aspergillus section Nigri reveals drivers in fungal speciation.</title>
        <authorList>
            <consortium name="DOE Joint Genome Institute"/>
            <person name="Vesth T.C."/>
            <person name="Nybo J."/>
            <person name="Theobald S."/>
            <person name="Brandl J."/>
            <person name="Frisvad J.C."/>
            <person name="Nielsen K.F."/>
            <person name="Lyhne E.K."/>
            <person name="Kogle M.E."/>
            <person name="Kuo A."/>
            <person name="Riley R."/>
            <person name="Clum A."/>
            <person name="Nolan M."/>
            <person name="Lipzen A."/>
            <person name="Salamov A."/>
            <person name="Henrissat B."/>
            <person name="Wiebenga A."/>
            <person name="De Vries R.P."/>
            <person name="Grigoriev I.V."/>
            <person name="Mortensen U.H."/>
            <person name="Andersen M.R."/>
            <person name="Baker S.E."/>
        </authorList>
    </citation>
    <scope>NUCLEOTIDE SEQUENCE [LARGE SCALE GENOMIC DNA]</scope>
    <source>
        <strain evidence="6 7">IBT 23096</strain>
    </source>
</reference>
<evidence type="ECO:0000313" key="6">
    <source>
        <dbReference type="EMBL" id="PLB43472.1"/>
    </source>
</evidence>
<dbReference type="GeneID" id="36562962"/>
<dbReference type="GO" id="GO:0016020">
    <property type="term" value="C:membrane"/>
    <property type="evidence" value="ECO:0007669"/>
    <property type="project" value="UniProtKB-SubCell"/>
</dbReference>
<name>A0A2I2FS66_9EURO</name>
<feature type="transmembrane region" description="Helical" evidence="5">
    <location>
        <begin position="115"/>
        <end position="139"/>
    </location>
</feature>
<dbReference type="VEuPathDB" id="FungiDB:P170DRAFT_53657"/>
<evidence type="ECO:0000256" key="4">
    <source>
        <dbReference type="ARBA" id="ARBA00023136"/>
    </source>
</evidence>
<dbReference type="OrthoDB" id="3358017at2759"/>
<dbReference type="STRING" id="1392250.A0A2I2FS66"/>
<protein>
    <submittedName>
        <fullName evidence="6">RTA1-domain-containing protein</fullName>
    </submittedName>
</protein>
<organism evidence="6 7">
    <name type="scientific">Aspergillus steynii IBT 23096</name>
    <dbReference type="NCBI Taxonomy" id="1392250"/>
    <lineage>
        <taxon>Eukaryota</taxon>
        <taxon>Fungi</taxon>
        <taxon>Dikarya</taxon>
        <taxon>Ascomycota</taxon>
        <taxon>Pezizomycotina</taxon>
        <taxon>Eurotiomycetes</taxon>
        <taxon>Eurotiomycetidae</taxon>
        <taxon>Eurotiales</taxon>
        <taxon>Aspergillaceae</taxon>
        <taxon>Aspergillus</taxon>
        <taxon>Aspergillus subgen. Circumdati</taxon>
    </lineage>
</organism>
<dbReference type="PANTHER" id="PTHR31465:SF35">
    <property type="entry name" value="RTA1 DOMAIN PROTEIN-RELATED"/>
    <property type="match status" value="1"/>
</dbReference>
<dbReference type="Proteomes" id="UP000234275">
    <property type="component" value="Unassembled WGS sequence"/>
</dbReference>
<feature type="transmembrane region" description="Helical" evidence="5">
    <location>
        <begin position="194"/>
        <end position="212"/>
    </location>
</feature>
<evidence type="ECO:0000256" key="5">
    <source>
        <dbReference type="SAM" id="Phobius"/>
    </source>
</evidence>
<comment type="caution">
    <text evidence="6">The sequence shown here is derived from an EMBL/GenBank/DDBJ whole genome shotgun (WGS) entry which is preliminary data.</text>
</comment>
<sequence>MENFTFYYYKPSAPAAAIFVVLFGLSTLLHFYQLIRTRTWFMIPFFIGGILETIGYVGRLLSSIESPDFTKGPYVMQSALILIAPAFLAASIYMTLGRIIEMLQAEKYSVIKLRWLTKIFVAGDVLSFLMQASGAGIMVKDSTDPTTGERIIIGGLFVQIIMFSLFVITAIVFEIRMARGHLNASPEASRIWRGHMIALYVTSAFILVRSIIRVVEYLDGYDGYLMRHEVFIYVFDALLMFLAMCALNVVHPSHVNALLGRGDQYIEKVVMTRKSVGGPPVEMHTAMDV</sequence>
<feature type="transmembrane region" description="Helical" evidence="5">
    <location>
        <begin position="12"/>
        <end position="32"/>
    </location>
</feature>
<feature type="transmembrane region" description="Helical" evidence="5">
    <location>
        <begin position="74"/>
        <end position="94"/>
    </location>
</feature>
<dbReference type="PANTHER" id="PTHR31465">
    <property type="entry name" value="PROTEIN RTA1-RELATED"/>
    <property type="match status" value="1"/>
</dbReference>
<dbReference type="Pfam" id="PF04479">
    <property type="entry name" value="RTA1"/>
    <property type="match status" value="1"/>
</dbReference>
<feature type="transmembrane region" description="Helical" evidence="5">
    <location>
        <begin position="232"/>
        <end position="251"/>
    </location>
</feature>
<dbReference type="EMBL" id="MSFO01000010">
    <property type="protein sequence ID" value="PLB43472.1"/>
    <property type="molecule type" value="Genomic_DNA"/>
</dbReference>
<dbReference type="AlphaFoldDB" id="A0A2I2FS66"/>
<evidence type="ECO:0000313" key="7">
    <source>
        <dbReference type="Proteomes" id="UP000234275"/>
    </source>
</evidence>
<keyword evidence="2 5" id="KW-0812">Transmembrane</keyword>
<evidence type="ECO:0000256" key="2">
    <source>
        <dbReference type="ARBA" id="ARBA00022692"/>
    </source>
</evidence>
<gene>
    <name evidence="6" type="ORF">P170DRAFT_53657</name>
</gene>
<keyword evidence="7" id="KW-1185">Reference proteome</keyword>
<keyword evidence="4 5" id="KW-0472">Membrane</keyword>
<feature type="transmembrane region" description="Helical" evidence="5">
    <location>
        <begin position="151"/>
        <end position="173"/>
    </location>
</feature>
<keyword evidence="3 5" id="KW-1133">Transmembrane helix</keyword>
<evidence type="ECO:0000256" key="3">
    <source>
        <dbReference type="ARBA" id="ARBA00022989"/>
    </source>
</evidence>
<accession>A0A2I2FS66</accession>
<dbReference type="RefSeq" id="XP_024698774.1">
    <property type="nucleotide sequence ID" value="XM_024855256.1"/>
</dbReference>
<feature type="transmembrane region" description="Helical" evidence="5">
    <location>
        <begin position="39"/>
        <end position="62"/>
    </location>
</feature>
<proteinExistence type="predicted"/>